<feature type="region of interest" description="Disordered" evidence="1">
    <location>
        <begin position="451"/>
        <end position="473"/>
    </location>
</feature>
<organism evidence="3 4">
    <name type="scientific">Steccherinum ochraceum</name>
    <dbReference type="NCBI Taxonomy" id="92696"/>
    <lineage>
        <taxon>Eukaryota</taxon>
        <taxon>Fungi</taxon>
        <taxon>Dikarya</taxon>
        <taxon>Basidiomycota</taxon>
        <taxon>Agaricomycotina</taxon>
        <taxon>Agaricomycetes</taxon>
        <taxon>Polyporales</taxon>
        <taxon>Steccherinaceae</taxon>
        <taxon>Steccherinum</taxon>
    </lineage>
</organism>
<feature type="region of interest" description="Disordered" evidence="1">
    <location>
        <begin position="1"/>
        <end position="21"/>
    </location>
</feature>
<feature type="transmembrane region" description="Helical" evidence="2">
    <location>
        <begin position="124"/>
        <end position="147"/>
    </location>
</feature>
<keyword evidence="2" id="KW-0812">Transmembrane</keyword>
<evidence type="ECO:0000313" key="4">
    <source>
        <dbReference type="Proteomes" id="UP000292702"/>
    </source>
</evidence>
<feature type="region of interest" description="Disordered" evidence="1">
    <location>
        <begin position="87"/>
        <end position="107"/>
    </location>
</feature>
<gene>
    <name evidence="3" type="ORF">EIP91_007380</name>
</gene>
<feature type="region of interest" description="Disordered" evidence="1">
    <location>
        <begin position="239"/>
        <end position="271"/>
    </location>
</feature>
<feature type="compositionally biased region" description="Polar residues" evidence="1">
    <location>
        <begin position="451"/>
        <end position="471"/>
    </location>
</feature>
<dbReference type="OrthoDB" id="2802478at2759"/>
<keyword evidence="4" id="KW-1185">Reference proteome</keyword>
<protein>
    <submittedName>
        <fullName evidence="3">Uncharacterized protein</fullName>
    </submittedName>
</protein>
<accession>A0A4R0RVG2</accession>
<sequence>MPPARHSLEGNPGSGMDDPYPRERINYRYRLMNVDAPRTPPSVHSFQQTHASRSITEVLVRRDKAEAIMHAPPPYTPTIALHAATLAPNAPDPSLDPNNPDWPATQPTPMSTPNFIKPHTSPGIIAAAVLLSLAVAISAAMATAYVMKRKHVRLHIRMPSFLQRHSVKHKVKTTKHWKVLKLAPSATETSLIQKEKKRHTELLCRTTSLFEYVNIVHEEDDQSIFEAKVGEVVDPAVSSGHDATVSLSPRRHSSPSLLSEASPGSSLGPVKVSPRPLSLSALEREGAILIQQQKLAELAQMQRMQIIGEDSSTSILAPSEKRRSLKGLGIAEDDDEVDIGSTVLAALQHYKLSLGKSLPQVPLNDVFHIGEDGKVVRRSFSSPPPSASQPDSFDSVGNSTMSTDSEVDVVEIGVARTQSVEIQKGVLVSLPSSTMDVPKLMISTPSTIASRRVSSSPQLTYSGIPTPSGSQDLLRPYSPSQLDTYSSSDALNNSAEYFSSPPPMLSPIITSSITLTAEIEKSLEDRVFAYRASGPWSKENYKLTTAGQVRALGEALAFTGRRSNTYSPGTAWPWPILRQTEEV</sequence>
<keyword evidence="2" id="KW-0472">Membrane</keyword>
<name>A0A4R0RVG2_9APHY</name>
<comment type="caution">
    <text evidence="3">The sequence shown here is derived from an EMBL/GenBank/DDBJ whole genome shotgun (WGS) entry which is preliminary data.</text>
</comment>
<evidence type="ECO:0000256" key="2">
    <source>
        <dbReference type="SAM" id="Phobius"/>
    </source>
</evidence>
<proteinExistence type="predicted"/>
<evidence type="ECO:0000313" key="3">
    <source>
        <dbReference type="EMBL" id="TCD71633.1"/>
    </source>
</evidence>
<reference evidence="3 4" key="1">
    <citation type="submission" date="2018-11" db="EMBL/GenBank/DDBJ databases">
        <title>Genome assembly of Steccherinum ochraceum LE-BIN_3174, the white-rot fungus of the Steccherinaceae family (The Residual Polyporoid clade, Polyporales, Basidiomycota).</title>
        <authorList>
            <person name="Fedorova T.V."/>
            <person name="Glazunova O.A."/>
            <person name="Landesman E.O."/>
            <person name="Moiseenko K.V."/>
            <person name="Psurtseva N.V."/>
            <person name="Savinova O.S."/>
            <person name="Shakhova N.V."/>
            <person name="Tyazhelova T.V."/>
            <person name="Vasina D.V."/>
        </authorList>
    </citation>
    <scope>NUCLEOTIDE SEQUENCE [LARGE SCALE GENOMIC DNA]</scope>
    <source>
        <strain evidence="3 4">LE-BIN_3174</strain>
    </source>
</reference>
<dbReference type="EMBL" id="RWJN01000004">
    <property type="protein sequence ID" value="TCD71633.1"/>
    <property type="molecule type" value="Genomic_DNA"/>
</dbReference>
<feature type="region of interest" description="Disordered" evidence="1">
    <location>
        <begin position="377"/>
        <end position="401"/>
    </location>
</feature>
<dbReference type="AlphaFoldDB" id="A0A4R0RVG2"/>
<keyword evidence="2" id="KW-1133">Transmembrane helix</keyword>
<dbReference type="Proteomes" id="UP000292702">
    <property type="component" value="Unassembled WGS sequence"/>
</dbReference>
<evidence type="ECO:0000256" key="1">
    <source>
        <dbReference type="SAM" id="MobiDB-lite"/>
    </source>
</evidence>